<dbReference type="SFLD" id="SFLDS00005">
    <property type="entry name" value="Isoprenoid_Synthase_Type_I"/>
    <property type="match status" value="1"/>
</dbReference>
<dbReference type="AlphaFoldDB" id="A0A368DSN7"/>
<accession>A0A368DSN7</accession>
<dbReference type="GO" id="GO:0008299">
    <property type="term" value="P:isoprenoid biosynthetic process"/>
    <property type="evidence" value="ECO:0007669"/>
    <property type="project" value="UniProtKB-ARBA"/>
</dbReference>
<dbReference type="EMBL" id="QOQD01000002">
    <property type="protein sequence ID" value="RCL74346.1"/>
    <property type="molecule type" value="Genomic_DNA"/>
</dbReference>
<proteinExistence type="predicted"/>
<sequence length="283" mass="33398">MSDINYLARYSKSFNWAGLFLPKKTYRDCTSLYNFCRSVDDITDSKDDLHIKIDRLEKFRGDFERNNNNNKIISNMWDLMDEYNISELIIFDLFDGLKTDLVKRLEFKTKKSLLIYSYRVAGTVGLMMAKILKVSDLNALRGAIDLGIAMQLTNISRDVIEDANLNRFYIMNNFSKLDETIKIADMFYDSSFYALKAIPIRMRFSIIVARRVYRKIGYKVIKLRNFENYRNAGRIYVTGPEKVLETLKSIYDLLRLVMLKKEKDLTKHYHSLVMEEIDYNARF</sequence>
<keyword evidence="1" id="KW-0808">Transferase</keyword>
<name>A0A368DSN7_9PROT</name>
<dbReference type="InterPro" id="IPR008949">
    <property type="entry name" value="Isoprenoid_synthase_dom_sf"/>
</dbReference>
<dbReference type="PROSITE" id="PS01044">
    <property type="entry name" value="SQUALEN_PHYTOEN_SYN_1"/>
    <property type="match status" value="1"/>
</dbReference>
<evidence type="ECO:0000313" key="3">
    <source>
        <dbReference type="Proteomes" id="UP000253570"/>
    </source>
</evidence>
<evidence type="ECO:0000313" key="2">
    <source>
        <dbReference type="EMBL" id="RCL74346.1"/>
    </source>
</evidence>
<dbReference type="Proteomes" id="UP000253570">
    <property type="component" value="Unassembled WGS sequence"/>
</dbReference>
<protein>
    <submittedName>
        <fullName evidence="2">Phytoene synthase</fullName>
    </submittedName>
</protein>
<comment type="caution">
    <text evidence="2">The sequence shown here is derived from an EMBL/GenBank/DDBJ whole genome shotgun (WGS) entry which is preliminary data.</text>
</comment>
<dbReference type="InterPro" id="IPR019845">
    <property type="entry name" value="Squalene/phytoene_synthase_CS"/>
</dbReference>
<evidence type="ECO:0000256" key="1">
    <source>
        <dbReference type="ARBA" id="ARBA00022679"/>
    </source>
</evidence>
<dbReference type="Pfam" id="PF00494">
    <property type="entry name" value="SQS_PSY"/>
    <property type="match status" value="1"/>
</dbReference>
<dbReference type="SUPFAM" id="SSF48576">
    <property type="entry name" value="Terpenoid synthases"/>
    <property type="match status" value="1"/>
</dbReference>
<dbReference type="SFLD" id="SFLDG01018">
    <property type="entry name" value="Squalene/Phytoene_Synthase_Lik"/>
    <property type="match status" value="1"/>
</dbReference>
<gene>
    <name evidence="2" type="ORF">DBW71_01065</name>
</gene>
<reference evidence="2 3" key="1">
    <citation type="journal article" date="2018" name="Microbiome">
        <title>Fine metagenomic profile of the Mediterranean stratified and mixed water columns revealed by assembly and recruitment.</title>
        <authorList>
            <person name="Haro-Moreno J.M."/>
            <person name="Lopez-Perez M."/>
            <person name="De La Torre J.R."/>
            <person name="Picazo A."/>
            <person name="Camacho A."/>
            <person name="Rodriguez-Valera F."/>
        </authorList>
    </citation>
    <scope>NUCLEOTIDE SEQUENCE [LARGE SCALE GENOMIC DNA]</scope>
    <source>
        <strain evidence="2">MED-G57</strain>
    </source>
</reference>
<dbReference type="Gene3D" id="1.10.600.10">
    <property type="entry name" value="Farnesyl Diphosphate Synthase"/>
    <property type="match status" value="1"/>
</dbReference>
<organism evidence="2 3">
    <name type="scientific">PS1 clade bacterium</name>
    <dbReference type="NCBI Taxonomy" id="2175152"/>
    <lineage>
        <taxon>Bacteria</taxon>
        <taxon>Pseudomonadati</taxon>
        <taxon>Pseudomonadota</taxon>
        <taxon>Alphaproteobacteria</taxon>
        <taxon>PS1 clade</taxon>
    </lineage>
</organism>
<dbReference type="GO" id="GO:0016765">
    <property type="term" value="F:transferase activity, transferring alkyl or aryl (other than methyl) groups"/>
    <property type="evidence" value="ECO:0007669"/>
    <property type="project" value="InterPro"/>
</dbReference>
<dbReference type="PANTHER" id="PTHR31480">
    <property type="entry name" value="BIFUNCTIONAL LYCOPENE CYCLASE/PHYTOENE SYNTHASE"/>
    <property type="match status" value="1"/>
</dbReference>
<dbReference type="InterPro" id="IPR002060">
    <property type="entry name" value="Squ/phyt_synthse"/>
</dbReference>